<accession>A0A1D6GXV9</accession>
<dbReference type="STRING" id="4577.A0A1D6GXV9"/>
<dbReference type="PANTHER" id="PTHR28106">
    <property type="entry name" value="MITOCHONDRIAL ATPASE COMPLEX SUBUNIT ATP10"/>
    <property type="match status" value="1"/>
</dbReference>
<dbReference type="PANTHER" id="PTHR28106:SF1">
    <property type="entry name" value="MITOCHONDRIAL ATPASE COMPLEX SUBUNIT ATP10"/>
    <property type="match status" value="1"/>
</dbReference>
<sequence length="284" mass="30891">MDAQAPTPCLCSSTTPFLPAGSLFLLPYFFLKSIGRSLCCPGRRRASLAPALPWPDRPLARAGEAAVAHGRCPAQGMNPAPPMPHLQPVYVPLLSDQQPATRSTTPSGGSNLHGAPASIPQLSALAVLFNAPWLFNGIPVRNNVLCAAPSVMSSTLGENPVVLAVFPAFMMFKELSSTMFCVIAASGRRRVSRLARSTKRQALWTAHVTSLDLSRLFTCPCSTCILMFMCRLKLAESWSLPYLDAFGAAKNMHVYEVSFIDSWVLSLSPMRRAFLKVMRKSNNH</sequence>
<organism evidence="1">
    <name type="scientific">Zea mays</name>
    <name type="common">Maize</name>
    <dbReference type="NCBI Taxonomy" id="4577"/>
    <lineage>
        <taxon>Eukaryota</taxon>
        <taxon>Viridiplantae</taxon>
        <taxon>Streptophyta</taxon>
        <taxon>Embryophyta</taxon>
        <taxon>Tracheophyta</taxon>
        <taxon>Spermatophyta</taxon>
        <taxon>Magnoliopsida</taxon>
        <taxon>Liliopsida</taxon>
        <taxon>Poales</taxon>
        <taxon>Poaceae</taxon>
        <taxon>PACMAD clade</taxon>
        <taxon>Panicoideae</taxon>
        <taxon>Andropogonodae</taxon>
        <taxon>Andropogoneae</taxon>
        <taxon>Tripsacinae</taxon>
        <taxon>Zea</taxon>
    </lineage>
</organism>
<dbReference type="EMBL" id="CM000781">
    <property type="protein sequence ID" value="AQK67641.1"/>
    <property type="molecule type" value="Genomic_DNA"/>
</dbReference>
<dbReference type="InParanoid" id="A0A1D6GXV9"/>
<name>A0A1D6GXV9_MAIZE</name>
<protein>
    <submittedName>
        <fullName evidence="1">ATP10 protein expressed</fullName>
    </submittedName>
</protein>
<reference evidence="1" key="1">
    <citation type="submission" date="2015-12" db="EMBL/GenBank/DDBJ databases">
        <title>Update maize B73 reference genome by single molecule sequencing technologies.</title>
        <authorList>
            <consortium name="Maize Genome Sequencing Project"/>
            <person name="Ware D."/>
        </authorList>
    </citation>
    <scope>NUCLEOTIDE SEQUENCE</scope>
    <source>
        <tissue evidence="1">Seedling</tissue>
    </source>
</reference>
<dbReference type="AlphaFoldDB" id="A0A1D6GXV9"/>
<gene>
    <name evidence="1" type="ORF">ZEAMMB73_Zm00001d014922</name>
</gene>
<proteinExistence type="predicted"/>
<evidence type="ECO:0000313" key="1">
    <source>
        <dbReference type="EMBL" id="AQK67641.1"/>
    </source>
</evidence>
<dbReference type="InterPro" id="IPR007849">
    <property type="entry name" value="ATP10"/>
</dbReference>